<dbReference type="Proteomes" id="UP000322873">
    <property type="component" value="Unassembled WGS sequence"/>
</dbReference>
<dbReference type="EMBL" id="VICG01000009">
    <property type="protein sequence ID" value="KAA8568541.1"/>
    <property type="molecule type" value="Genomic_DNA"/>
</dbReference>
<reference evidence="2 3" key="1">
    <citation type="submission" date="2019-06" db="EMBL/GenBank/DDBJ databases">
        <title>Genome Sequence of the Brown Rot Fungal Pathogen Monilinia fructicola.</title>
        <authorList>
            <person name="De Miccolis Angelini R.M."/>
            <person name="Landi L."/>
            <person name="Abate D."/>
            <person name="Pollastro S."/>
            <person name="Romanazzi G."/>
            <person name="Faretra F."/>
        </authorList>
    </citation>
    <scope>NUCLEOTIDE SEQUENCE [LARGE SCALE GENOMIC DNA]</scope>
    <source>
        <strain evidence="2 3">Mfrc123</strain>
    </source>
</reference>
<feature type="chain" id="PRO_5024385674" description="AA1-like domain-containing protein" evidence="1">
    <location>
        <begin position="19"/>
        <end position="122"/>
    </location>
</feature>
<evidence type="ECO:0000256" key="1">
    <source>
        <dbReference type="SAM" id="SignalP"/>
    </source>
</evidence>
<evidence type="ECO:0000313" key="3">
    <source>
        <dbReference type="Proteomes" id="UP000322873"/>
    </source>
</evidence>
<keyword evidence="3" id="KW-1185">Reference proteome</keyword>
<protein>
    <recommendedName>
        <fullName evidence="4">AA1-like domain-containing protein</fullName>
    </recommendedName>
</protein>
<comment type="caution">
    <text evidence="2">The sequence shown here is derived from an EMBL/GenBank/DDBJ whole genome shotgun (WGS) entry which is preliminary data.</text>
</comment>
<feature type="signal peptide" evidence="1">
    <location>
        <begin position="1"/>
        <end position="18"/>
    </location>
</feature>
<name>A0A5M9JGY2_MONFR</name>
<organism evidence="2 3">
    <name type="scientific">Monilinia fructicola</name>
    <name type="common">Brown rot fungus</name>
    <name type="synonym">Ciboria fructicola</name>
    <dbReference type="NCBI Taxonomy" id="38448"/>
    <lineage>
        <taxon>Eukaryota</taxon>
        <taxon>Fungi</taxon>
        <taxon>Dikarya</taxon>
        <taxon>Ascomycota</taxon>
        <taxon>Pezizomycotina</taxon>
        <taxon>Leotiomycetes</taxon>
        <taxon>Helotiales</taxon>
        <taxon>Sclerotiniaceae</taxon>
        <taxon>Monilinia</taxon>
    </lineage>
</organism>
<keyword evidence="1" id="KW-0732">Signal</keyword>
<dbReference type="AlphaFoldDB" id="A0A5M9JGY2"/>
<proteinExistence type="predicted"/>
<evidence type="ECO:0008006" key="4">
    <source>
        <dbReference type="Google" id="ProtNLM"/>
    </source>
</evidence>
<evidence type="ECO:0000313" key="2">
    <source>
        <dbReference type="EMBL" id="KAA8568541.1"/>
    </source>
</evidence>
<sequence length="122" mass="13227">MHFSKLLFFSGAVTTGLAQQFMVPAPWYVEKISIGNTRHGTGGFWSFNLIDTPTPAPQGLNVTCSYTSQTTYTFALDGAPVDAPCSGDPNVTFSLYILMAIILPSISRTCMEIAELRIAQSL</sequence>
<accession>A0A5M9JGY2</accession>
<gene>
    <name evidence="2" type="ORF">EYC84_007561</name>
</gene>
<dbReference type="VEuPathDB" id="FungiDB:MFRU_012g00980"/>